<dbReference type="GO" id="GO:0016020">
    <property type="term" value="C:membrane"/>
    <property type="evidence" value="ECO:0007669"/>
    <property type="project" value="UniProtKB-SubCell"/>
</dbReference>
<comment type="subcellular location">
    <subcellularLocation>
        <location evidence="1">Membrane</location>
        <topology evidence="1">Multi-pass membrane protein</topology>
    </subcellularLocation>
</comment>
<dbReference type="SUPFAM" id="SSF81665">
    <property type="entry name" value="Calcium ATPase, transmembrane domain M"/>
    <property type="match status" value="1"/>
</dbReference>
<dbReference type="EMBL" id="MFAG01000022">
    <property type="protein sequence ID" value="OGD71807.1"/>
    <property type="molecule type" value="Genomic_DNA"/>
</dbReference>
<dbReference type="SFLD" id="SFLDS00003">
    <property type="entry name" value="Haloacid_Dehalogenase"/>
    <property type="match status" value="1"/>
</dbReference>
<evidence type="ECO:0000256" key="7">
    <source>
        <dbReference type="ARBA" id="ARBA00023136"/>
    </source>
</evidence>
<accession>A0A1F5EWQ4</accession>
<gene>
    <name evidence="10" type="ORF">A2703_00680</name>
</gene>
<comment type="caution">
    <text evidence="10">The sequence shown here is derived from an EMBL/GenBank/DDBJ whole genome shotgun (WGS) entry which is preliminary data.</text>
</comment>
<name>A0A1F5EWQ4_9BACT</name>
<dbReference type="PRINTS" id="PR00120">
    <property type="entry name" value="HATPASE"/>
</dbReference>
<dbReference type="GO" id="GO:0016887">
    <property type="term" value="F:ATP hydrolysis activity"/>
    <property type="evidence" value="ECO:0007669"/>
    <property type="project" value="InterPro"/>
</dbReference>
<evidence type="ECO:0000313" key="11">
    <source>
        <dbReference type="Proteomes" id="UP000177979"/>
    </source>
</evidence>
<feature type="transmembrane region" description="Helical" evidence="8">
    <location>
        <begin position="835"/>
        <end position="860"/>
    </location>
</feature>
<dbReference type="InterPro" id="IPR023299">
    <property type="entry name" value="ATPase_P-typ_cyto_dom_N"/>
</dbReference>
<sequence>MDWRKGLSEEEAKQARLQYGRNEVRVDEGRVWVRILLNQLKSPLVYVLLIAGGISLLLGSPIDAGVIFVAVLINTVFGFGQEYRAEKLMEALSKLLTPRARVKRADEWVEMDASLLVPGDVVKLTIGWKVPADGLLIADDDVYLNEAILTGESVAVIKKIWKGDAKFTLDNSYFESLPTGSKGFTGTVVERGMGEMLVVRTGSRTKMGGIAKVVRERGTDRTPLQRRLDQMTERLALVVSFVTAVVFMYGIITGRPLLMFLNTSVALAVAAIPEGLVVALTVILAVGMNRILKRKAVVRGLIAAETLGSVSVICLDKTGTITEGKMAAVGAVTDLSEGTEEQIKDGGIHDKERINWIVEAALLCNDLRDPLEISMRDWAILRLERRMGMHIIEEFARTDVIPFDHKYKYIATRHKVAEKKKGEGHEKEVGEAGAVLDFVSGAPEVVLSLSRFGKESEKKKWTTRFSELGIKGYRLVAIAMKKQAKEKRGQKLTREELTGFTWLGLIIFTDPVRGGVAESLHDAVGAGIKLKVITGDYKETGWAVIRQVGMVEGNTVNPDQVMLGDDFEKLKGEEKKEKILKTVLFARTTPEQKYEIVETLQANGETVAMMGDGVNDVPALKRADIGVVVENASDLAREVADLILLDNNFNTILAAVEEGRGMFDNLRKVILFLLSDSFAAIVVVVISIYLGWPLPLLASQILWINLISDGFPYMALTVEPKEKDLLLRKPISRHAPLLEWKRVALIAVISLTAGLLALFVFWVNYFYLHHTIVFSRTMAFAMQGISTLVYVFSSRSLSKPIWKDDLFKNPLLILGVFGGLLLQAAAIYLPPLQKIFQTVAISLSDWLWLFAGGSVLIIIIETIKGAYFRNGD</sequence>
<keyword evidence="6 8" id="KW-1133">Transmembrane helix</keyword>
<dbReference type="InterPro" id="IPR036412">
    <property type="entry name" value="HAD-like_sf"/>
</dbReference>
<reference evidence="10 11" key="1">
    <citation type="journal article" date="2016" name="Nat. Commun.">
        <title>Thousands of microbial genomes shed light on interconnected biogeochemical processes in an aquifer system.</title>
        <authorList>
            <person name="Anantharaman K."/>
            <person name="Brown C.T."/>
            <person name="Hug L.A."/>
            <person name="Sharon I."/>
            <person name="Castelle C.J."/>
            <person name="Probst A.J."/>
            <person name="Thomas B.C."/>
            <person name="Singh A."/>
            <person name="Wilkins M.J."/>
            <person name="Karaoz U."/>
            <person name="Brodie E.L."/>
            <person name="Williams K.H."/>
            <person name="Hubbard S.S."/>
            <person name="Banfield J.F."/>
        </authorList>
    </citation>
    <scope>NUCLEOTIDE SEQUENCE [LARGE SCALE GENOMIC DNA]</scope>
</reference>
<organism evidence="10 11">
    <name type="scientific">Candidatus Collierbacteria bacterium RIFCSPHIGHO2_01_FULL_50_25</name>
    <dbReference type="NCBI Taxonomy" id="1817722"/>
    <lineage>
        <taxon>Bacteria</taxon>
        <taxon>Candidatus Collieribacteriota</taxon>
    </lineage>
</organism>
<dbReference type="Gene3D" id="1.20.1110.10">
    <property type="entry name" value="Calcium-transporting ATPase, transmembrane domain"/>
    <property type="match status" value="1"/>
</dbReference>
<dbReference type="InterPro" id="IPR004014">
    <property type="entry name" value="ATPase_P-typ_cation-transptr_N"/>
</dbReference>
<protein>
    <recommendedName>
        <fullName evidence="9">Cation-transporting P-type ATPase N-terminal domain-containing protein</fullName>
    </recommendedName>
</protein>
<dbReference type="Gene3D" id="2.70.150.10">
    <property type="entry name" value="Calcium-transporting ATPase, cytoplasmic transduction domain A"/>
    <property type="match status" value="1"/>
</dbReference>
<dbReference type="Gene3D" id="3.40.50.1000">
    <property type="entry name" value="HAD superfamily/HAD-like"/>
    <property type="match status" value="1"/>
</dbReference>
<evidence type="ECO:0000259" key="9">
    <source>
        <dbReference type="SMART" id="SM00831"/>
    </source>
</evidence>
<dbReference type="InterPro" id="IPR023214">
    <property type="entry name" value="HAD_sf"/>
</dbReference>
<feature type="transmembrane region" description="Helical" evidence="8">
    <location>
        <begin position="743"/>
        <end position="767"/>
    </location>
</feature>
<feature type="transmembrane region" description="Helical" evidence="8">
    <location>
        <begin position="669"/>
        <end position="690"/>
    </location>
</feature>
<keyword evidence="4" id="KW-0067">ATP-binding</keyword>
<keyword evidence="7 8" id="KW-0472">Membrane</keyword>
<evidence type="ECO:0000256" key="4">
    <source>
        <dbReference type="ARBA" id="ARBA00022840"/>
    </source>
</evidence>
<dbReference type="InterPro" id="IPR023298">
    <property type="entry name" value="ATPase_P-typ_TM_dom_sf"/>
</dbReference>
<dbReference type="NCBIfam" id="TIGR01494">
    <property type="entry name" value="ATPase_P-type"/>
    <property type="match status" value="2"/>
</dbReference>
<dbReference type="PANTHER" id="PTHR42861">
    <property type="entry name" value="CALCIUM-TRANSPORTING ATPASE"/>
    <property type="match status" value="1"/>
</dbReference>
<dbReference type="STRING" id="1817722.A2703_00680"/>
<dbReference type="Proteomes" id="UP000177979">
    <property type="component" value="Unassembled WGS sequence"/>
</dbReference>
<feature type="transmembrane region" description="Helical" evidence="8">
    <location>
        <begin position="264"/>
        <end position="286"/>
    </location>
</feature>
<dbReference type="InterPro" id="IPR001757">
    <property type="entry name" value="P_typ_ATPase"/>
</dbReference>
<dbReference type="SFLD" id="SFLDF00027">
    <property type="entry name" value="p-type_atpase"/>
    <property type="match status" value="1"/>
</dbReference>
<dbReference type="Pfam" id="PF00690">
    <property type="entry name" value="Cation_ATPase_N"/>
    <property type="match status" value="1"/>
</dbReference>
<keyword evidence="5" id="KW-1278">Translocase</keyword>
<dbReference type="InterPro" id="IPR059000">
    <property type="entry name" value="ATPase_P-type_domA"/>
</dbReference>
<evidence type="ECO:0000256" key="2">
    <source>
        <dbReference type="ARBA" id="ARBA00022692"/>
    </source>
</evidence>
<keyword evidence="2 8" id="KW-0812">Transmembrane</keyword>
<dbReference type="SMART" id="SM00831">
    <property type="entry name" value="Cation_ATPase_N"/>
    <property type="match status" value="1"/>
</dbReference>
<dbReference type="AlphaFoldDB" id="A0A1F5EWQ4"/>
<dbReference type="SUPFAM" id="SSF81660">
    <property type="entry name" value="Metal cation-transporting ATPase, ATP-binding domain N"/>
    <property type="match status" value="1"/>
</dbReference>
<feature type="transmembrane region" description="Helical" evidence="8">
    <location>
        <begin position="235"/>
        <end position="252"/>
    </location>
</feature>
<evidence type="ECO:0000256" key="6">
    <source>
        <dbReference type="ARBA" id="ARBA00022989"/>
    </source>
</evidence>
<dbReference type="Gene3D" id="3.40.1110.10">
    <property type="entry name" value="Calcium-transporting ATPase, cytoplasmic domain N"/>
    <property type="match status" value="1"/>
</dbReference>
<evidence type="ECO:0000256" key="1">
    <source>
        <dbReference type="ARBA" id="ARBA00004141"/>
    </source>
</evidence>
<dbReference type="SUPFAM" id="SSF56784">
    <property type="entry name" value="HAD-like"/>
    <property type="match status" value="1"/>
</dbReference>
<dbReference type="SFLD" id="SFLDG00002">
    <property type="entry name" value="C1.7:_P-type_atpase_like"/>
    <property type="match status" value="1"/>
</dbReference>
<dbReference type="InterPro" id="IPR008250">
    <property type="entry name" value="ATPase_P-typ_transduc_dom_A_sf"/>
</dbReference>
<dbReference type="SUPFAM" id="SSF81653">
    <property type="entry name" value="Calcium ATPase, transduction domain A"/>
    <property type="match status" value="1"/>
</dbReference>
<evidence type="ECO:0000256" key="8">
    <source>
        <dbReference type="SAM" id="Phobius"/>
    </source>
</evidence>
<dbReference type="PROSITE" id="PS00154">
    <property type="entry name" value="ATPASE_E1_E2"/>
    <property type="match status" value="1"/>
</dbReference>
<dbReference type="Pfam" id="PF00122">
    <property type="entry name" value="E1-E2_ATPase"/>
    <property type="match status" value="1"/>
</dbReference>
<feature type="transmembrane region" description="Helical" evidence="8">
    <location>
        <begin position="773"/>
        <end position="791"/>
    </location>
</feature>
<dbReference type="InterPro" id="IPR006068">
    <property type="entry name" value="ATPase_P-typ_cation-transptr_C"/>
</dbReference>
<evidence type="ECO:0000256" key="3">
    <source>
        <dbReference type="ARBA" id="ARBA00022741"/>
    </source>
</evidence>
<feature type="transmembrane region" description="Helical" evidence="8">
    <location>
        <begin position="44"/>
        <end position="77"/>
    </location>
</feature>
<keyword evidence="3" id="KW-0547">Nucleotide-binding</keyword>
<dbReference type="GO" id="GO:0005524">
    <property type="term" value="F:ATP binding"/>
    <property type="evidence" value="ECO:0007669"/>
    <property type="project" value="UniProtKB-KW"/>
</dbReference>
<dbReference type="InterPro" id="IPR018303">
    <property type="entry name" value="ATPase_P-typ_P_site"/>
</dbReference>
<dbReference type="Pfam" id="PF00689">
    <property type="entry name" value="Cation_ATPase_C"/>
    <property type="match status" value="1"/>
</dbReference>
<evidence type="ECO:0000256" key="5">
    <source>
        <dbReference type="ARBA" id="ARBA00022967"/>
    </source>
</evidence>
<feature type="transmembrane region" description="Helical" evidence="8">
    <location>
        <begin position="811"/>
        <end position="829"/>
    </location>
</feature>
<dbReference type="InterPro" id="IPR044492">
    <property type="entry name" value="P_typ_ATPase_HD_dom"/>
</dbReference>
<dbReference type="Pfam" id="PF00702">
    <property type="entry name" value="Hydrolase"/>
    <property type="match status" value="1"/>
</dbReference>
<proteinExistence type="predicted"/>
<evidence type="ECO:0000313" key="10">
    <source>
        <dbReference type="EMBL" id="OGD71807.1"/>
    </source>
</evidence>
<dbReference type="PRINTS" id="PR00119">
    <property type="entry name" value="CATATPASE"/>
</dbReference>
<feature type="domain" description="Cation-transporting P-type ATPase N-terminal" evidence="9">
    <location>
        <begin position="2"/>
        <end position="60"/>
    </location>
</feature>